<proteinExistence type="predicted"/>
<evidence type="ECO:0000256" key="2">
    <source>
        <dbReference type="ARBA" id="ARBA00023125"/>
    </source>
</evidence>
<evidence type="ECO:0000313" key="7">
    <source>
        <dbReference type="Proteomes" id="UP001501414"/>
    </source>
</evidence>
<reference evidence="7" key="1">
    <citation type="journal article" date="2019" name="Int. J. Syst. Evol. Microbiol.">
        <title>The Global Catalogue of Microorganisms (GCM) 10K type strain sequencing project: providing services to taxonomists for standard genome sequencing and annotation.</title>
        <authorList>
            <consortium name="The Broad Institute Genomics Platform"/>
            <consortium name="The Broad Institute Genome Sequencing Center for Infectious Disease"/>
            <person name="Wu L."/>
            <person name="Ma J."/>
        </authorList>
    </citation>
    <scope>NUCLEOTIDE SEQUENCE [LARGE SCALE GENOMIC DNA]</scope>
    <source>
        <strain evidence="7">JCM 11896</strain>
    </source>
</reference>
<keyword evidence="3" id="KW-0804">Transcription</keyword>
<organism evidence="6 7">
    <name type="scientific">Pseudonocardia kongjuensis</name>
    <dbReference type="NCBI Taxonomy" id="102227"/>
    <lineage>
        <taxon>Bacteria</taxon>
        <taxon>Bacillati</taxon>
        <taxon>Actinomycetota</taxon>
        <taxon>Actinomycetes</taxon>
        <taxon>Pseudonocardiales</taxon>
        <taxon>Pseudonocardiaceae</taxon>
        <taxon>Pseudonocardia</taxon>
    </lineage>
</organism>
<dbReference type="EMBL" id="BAAAJK010000034">
    <property type="protein sequence ID" value="GAA1397389.1"/>
    <property type="molecule type" value="Genomic_DNA"/>
</dbReference>
<gene>
    <name evidence="6" type="ORF">GCM10009613_49990</name>
</gene>
<sequence length="190" mass="20090">MRARTEERIRAAAVSLFARHGFAATGIRDVARAAGISTGLVYRHHASKEDLFDALVGEATDGLDAVVDRLHDGDALREFTREVVAAIARDDRFAEFLLLMNQAFAVPGPPPRTAELAQRHRILLDVLAGLATGDGDPRQRGVTYLAALSGLAAMRIALGDALPVPEPGLISGILLGPGSVADPAISVPRE</sequence>
<keyword evidence="7" id="KW-1185">Reference proteome</keyword>
<dbReference type="Proteomes" id="UP001501414">
    <property type="component" value="Unassembled WGS sequence"/>
</dbReference>
<accession>A0ABP4IWI7</accession>
<dbReference type="PRINTS" id="PR00455">
    <property type="entry name" value="HTHTETR"/>
</dbReference>
<dbReference type="PROSITE" id="PS50977">
    <property type="entry name" value="HTH_TETR_2"/>
    <property type="match status" value="1"/>
</dbReference>
<protein>
    <recommendedName>
        <fullName evidence="5">HTH tetR-type domain-containing protein</fullName>
    </recommendedName>
</protein>
<comment type="caution">
    <text evidence="6">The sequence shown here is derived from an EMBL/GenBank/DDBJ whole genome shotgun (WGS) entry which is preliminary data.</text>
</comment>
<dbReference type="Pfam" id="PF00440">
    <property type="entry name" value="TetR_N"/>
    <property type="match status" value="1"/>
</dbReference>
<dbReference type="SUPFAM" id="SSF46689">
    <property type="entry name" value="Homeodomain-like"/>
    <property type="match status" value="1"/>
</dbReference>
<name>A0ABP4IWI7_9PSEU</name>
<evidence type="ECO:0000259" key="5">
    <source>
        <dbReference type="PROSITE" id="PS50977"/>
    </source>
</evidence>
<evidence type="ECO:0000256" key="3">
    <source>
        <dbReference type="ARBA" id="ARBA00023163"/>
    </source>
</evidence>
<dbReference type="PANTHER" id="PTHR30055">
    <property type="entry name" value="HTH-TYPE TRANSCRIPTIONAL REGULATOR RUTR"/>
    <property type="match status" value="1"/>
</dbReference>
<evidence type="ECO:0000256" key="4">
    <source>
        <dbReference type="PROSITE-ProRule" id="PRU00335"/>
    </source>
</evidence>
<dbReference type="InterPro" id="IPR050109">
    <property type="entry name" value="HTH-type_TetR-like_transc_reg"/>
</dbReference>
<evidence type="ECO:0000313" key="6">
    <source>
        <dbReference type="EMBL" id="GAA1397389.1"/>
    </source>
</evidence>
<feature type="DNA-binding region" description="H-T-H motif" evidence="4">
    <location>
        <begin position="26"/>
        <end position="45"/>
    </location>
</feature>
<feature type="domain" description="HTH tetR-type" evidence="5">
    <location>
        <begin position="3"/>
        <end position="63"/>
    </location>
</feature>
<dbReference type="Gene3D" id="1.10.357.10">
    <property type="entry name" value="Tetracycline Repressor, domain 2"/>
    <property type="match status" value="1"/>
</dbReference>
<keyword evidence="2 4" id="KW-0238">DNA-binding</keyword>
<dbReference type="InterPro" id="IPR009057">
    <property type="entry name" value="Homeodomain-like_sf"/>
</dbReference>
<evidence type="ECO:0000256" key="1">
    <source>
        <dbReference type="ARBA" id="ARBA00023015"/>
    </source>
</evidence>
<dbReference type="InterPro" id="IPR001647">
    <property type="entry name" value="HTH_TetR"/>
</dbReference>
<keyword evidence="1" id="KW-0805">Transcription regulation</keyword>
<dbReference type="PANTHER" id="PTHR30055:SF238">
    <property type="entry name" value="MYCOFACTOCIN BIOSYNTHESIS TRANSCRIPTIONAL REGULATOR MFTR-RELATED"/>
    <property type="match status" value="1"/>
</dbReference>